<evidence type="ECO:0000313" key="4">
    <source>
        <dbReference type="Proteomes" id="UP000316079"/>
    </source>
</evidence>
<keyword evidence="4" id="KW-1185">Reference proteome</keyword>
<gene>
    <name evidence="3" type="ORF">DNTS_015753</name>
</gene>
<organism evidence="3 4">
    <name type="scientific">Danionella cerebrum</name>
    <dbReference type="NCBI Taxonomy" id="2873325"/>
    <lineage>
        <taxon>Eukaryota</taxon>
        <taxon>Metazoa</taxon>
        <taxon>Chordata</taxon>
        <taxon>Craniata</taxon>
        <taxon>Vertebrata</taxon>
        <taxon>Euteleostomi</taxon>
        <taxon>Actinopterygii</taxon>
        <taxon>Neopterygii</taxon>
        <taxon>Teleostei</taxon>
        <taxon>Ostariophysi</taxon>
        <taxon>Cypriniformes</taxon>
        <taxon>Danionidae</taxon>
        <taxon>Danioninae</taxon>
        <taxon>Danionella</taxon>
    </lineage>
</organism>
<feature type="domain" description="MAT1 C-terminal CAK anchor" evidence="2">
    <location>
        <begin position="47"/>
        <end position="96"/>
    </location>
</feature>
<name>A0A553MQ23_9TELE</name>
<dbReference type="AlphaFoldDB" id="A0A553MQ23"/>
<reference evidence="3 4" key="1">
    <citation type="journal article" date="2019" name="Sci. Data">
        <title>Hybrid genome assembly and annotation of Danionella translucida.</title>
        <authorList>
            <person name="Kadobianskyi M."/>
            <person name="Schulze L."/>
            <person name="Schuelke M."/>
            <person name="Judkewitz B."/>
        </authorList>
    </citation>
    <scope>NUCLEOTIDE SEQUENCE [LARGE SCALE GENOMIC DNA]</scope>
    <source>
        <strain evidence="3 4">Bolton</strain>
    </source>
</reference>
<feature type="signal peptide" evidence="1">
    <location>
        <begin position="1"/>
        <end position="27"/>
    </location>
</feature>
<feature type="chain" id="PRO_5022073712" description="MAT1 C-terminal CAK anchor domain-containing protein" evidence="1">
    <location>
        <begin position="28"/>
        <end position="98"/>
    </location>
</feature>
<dbReference type="Proteomes" id="UP000316079">
    <property type="component" value="Unassembled WGS sequence"/>
</dbReference>
<dbReference type="Pfam" id="PF25811">
    <property type="entry name" value="CAK-anch_MAT1"/>
    <property type="match status" value="1"/>
</dbReference>
<evidence type="ECO:0000313" key="3">
    <source>
        <dbReference type="EMBL" id="TRY55274.1"/>
    </source>
</evidence>
<proteinExistence type="predicted"/>
<sequence length="98" mass="10773">MKMDQASRWKCACMCVFLLAGQTVSLASVSHVQEELYTYQPLYIEIYGPAVPELDQLGRQGFLNHVRAASLQDQAGGYTSGLACHRAIQDAFSGLFSL</sequence>
<evidence type="ECO:0000256" key="1">
    <source>
        <dbReference type="SAM" id="SignalP"/>
    </source>
</evidence>
<evidence type="ECO:0000259" key="2">
    <source>
        <dbReference type="Pfam" id="PF25811"/>
    </source>
</evidence>
<protein>
    <recommendedName>
        <fullName evidence="2">MAT1 C-terminal CAK anchor domain-containing protein</fullName>
    </recommendedName>
</protein>
<accession>A0A553MQ23</accession>
<dbReference type="InterPro" id="IPR057657">
    <property type="entry name" value="MAT1_CAK-anch"/>
</dbReference>
<keyword evidence="1" id="KW-0732">Signal</keyword>
<dbReference type="STRING" id="623744.A0A553MQ23"/>
<comment type="caution">
    <text evidence="3">The sequence shown here is derived from an EMBL/GenBank/DDBJ whole genome shotgun (WGS) entry which is preliminary data.</text>
</comment>
<dbReference type="EMBL" id="SRMA01027331">
    <property type="protein sequence ID" value="TRY55274.1"/>
    <property type="molecule type" value="Genomic_DNA"/>
</dbReference>